<dbReference type="OrthoDB" id="196624at2"/>
<feature type="domain" description="HTH lysR-type" evidence="5">
    <location>
        <begin position="1"/>
        <end position="59"/>
    </location>
</feature>
<evidence type="ECO:0000313" key="6">
    <source>
        <dbReference type="EMBL" id="CUB03370.1"/>
    </source>
</evidence>
<dbReference type="Pfam" id="PF00126">
    <property type="entry name" value="HTH_1"/>
    <property type="match status" value="1"/>
</dbReference>
<organism evidence="6 7">
    <name type="scientific">Marinomonas fungiae</name>
    <dbReference type="NCBI Taxonomy" id="1137284"/>
    <lineage>
        <taxon>Bacteria</taxon>
        <taxon>Pseudomonadati</taxon>
        <taxon>Pseudomonadota</taxon>
        <taxon>Gammaproteobacteria</taxon>
        <taxon>Oceanospirillales</taxon>
        <taxon>Oceanospirillaceae</taxon>
        <taxon>Marinomonas</taxon>
    </lineage>
</organism>
<dbReference type="Proteomes" id="UP000182769">
    <property type="component" value="Unassembled WGS sequence"/>
</dbReference>
<dbReference type="Gene3D" id="3.40.190.290">
    <property type="match status" value="1"/>
</dbReference>
<dbReference type="PANTHER" id="PTHR30126:SF91">
    <property type="entry name" value="LYSR FAMILY TRANSCRIPTIONAL REGULATOR"/>
    <property type="match status" value="1"/>
</dbReference>
<dbReference type="InterPro" id="IPR036390">
    <property type="entry name" value="WH_DNA-bd_sf"/>
</dbReference>
<dbReference type="InterPro" id="IPR000847">
    <property type="entry name" value="LysR_HTH_N"/>
</dbReference>
<dbReference type="STRING" id="1137284.GCA_001418205_01220"/>
<dbReference type="SUPFAM" id="SSF53850">
    <property type="entry name" value="Periplasmic binding protein-like II"/>
    <property type="match status" value="1"/>
</dbReference>
<dbReference type="InterPro" id="IPR036388">
    <property type="entry name" value="WH-like_DNA-bd_sf"/>
</dbReference>
<dbReference type="RefSeq" id="WP_055462329.1">
    <property type="nucleotide sequence ID" value="NZ_CYHG01000003.1"/>
</dbReference>
<sequence>MQNLEHIRMLVLSADLGSFSACARHLGKVQSAVSHGISTLEIDLNVELFDRSTRKPVLTPAGERLYRSAKALLAQSDEFELIAKSINKQEESELCIVIDDALLMPRVNQLLAQFAKRFPYTQLDILNRPSPDIVPLVQHGKAELGLMFSEPATIKEVDFAYIGHLPMVPVCHPNHALANRKHINETDLFPHRQLTIRGSQKTEPPMLVSMSPNVWWCSSSLNALSLIQQNVGWGYLPEYLVTNSIEAKQLVRLDVTFDHLTWQVPIDLVWQRGSAIGPGVKWLLNELKQIFSTL</sequence>
<evidence type="ECO:0000313" key="7">
    <source>
        <dbReference type="Proteomes" id="UP000182769"/>
    </source>
</evidence>
<evidence type="ECO:0000256" key="4">
    <source>
        <dbReference type="ARBA" id="ARBA00023163"/>
    </source>
</evidence>
<dbReference type="CDD" id="cd05466">
    <property type="entry name" value="PBP2_LTTR_substrate"/>
    <property type="match status" value="1"/>
</dbReference>
<keyword evidence="7" id="KW-1185">Reference proteome</keyword>
<protein>
    <submittedName>
        <fullName evidence="6">DNA-binding transcriptional regulator, LysR family</fullName>
    </submittedName>
</protein>
<reference evidence="7" key="1">
    <citation type="submission" date="2015-08" db="EMBL/GenBank/DDBJ databases">
        <authorList>
            <person name="Varghese N."/>
        </authorList>
    </citation>
    <scope>NUCLEOTIDE SEQUENCE [LARGE SCALE GENOMIC DNA]</scope>
    <source>
        <strain evidence="7">JCM 18476</strain>
    </source>
</reference>
<keyword evidence="4" id="KW-0804">Transcription</keyword>
<accession>A0A0K6IJT2</accession>
<dbReference type="AlphaFoldDB" id="A0A0K6IJT2"/>
<name>A0A0K6IJT2_9GAMM</name>
<evidence type="ECO:0000256" key="1">
    <source>
        <dbReference type="ARBA" id="ARBA00009437"/>
    </source>
</evidence>
<dbReference type="FunFam" id="1.10.10.10:FF:000001">
    <property type="entry name" value="LysR family transcriptional regulator"/>
    <property type="match status" value="1"/>
</dbReference>
<evidence type="ECO:0000256" key="2">
    <source>
        <dbReference type="ARBA" id="ARBA00023015"/>
    </source>
</evidence>
<dbReference type="InterPro" id="IPR005119">
    <property type="entry name" value="LysR_subst-bd"/>
</dbReference>
<dbReference type="EMBL" id="CYHG01000003">
    <property type="protein sequence ID" value="CUB03370.1"/>
    <property type="molecule type" value="Genomic_DNA"/>
</dbReference>
<dbReference type="GO" id="GO:0000976">
    <property type="term" value="F:transcription cis-regulatory region binding"/>
    <property type="evidence" value="ECO:0007669"/>
    <property type="project" value="TreeGrafter"/>
</dbReference>
<comment type="similarity">
    <text evidence="1">Belongs to the LysR transcriptional regulatory family.</text>
</comment>
<dbReference type="Gene3D" id="1.10.10.10">
    <property type="entry name" value="Winged helix-like DNA-binding domain superfamily/Winged helix DNA-binding domain"/>
    <property type="match status" value="1"/>
</dbReference>
<evidence type="ECO:0000256" key="3">
    <source>
        <dbReference type="ARBA" id="ARBA00023125"/>
    </source>
</evidence>
<gene>
    <name evidence="6" type="ORF">Ga0061065_103221</name>
</gene>
<dbReference type="Pfam" id="PF03466">
    <property type="entry name" value="LysR_substrate"/>
    <property type="match status" value="1"/>
</dbReference>
<dbReference type="PROSITE" id="PS50931">
    <property type="entry name" value="HTH_LYSR"/>
    <property type="match status" value="1"/>
</dbReference>
<keyword evidence="2" id="KW-0805">Transcription regulation</keyword>
<dbReference type="PANTHER" id="PTHR30126">
    <property type="entry name" value="HTH-TYPE TRANSCRIPTIONAL REGULATOR"/>
    <property type="match status" value="1"/>
</dbReference>
<dbReference type="GO" id="GO:0003700">
    <property type="term" value="F:DNA-binding transcription factor activity"/>
    <property type="evidence" value="ECO:0007669"/>
    <property type="project" value="InterPro"/>
</dbReference>
<proteinExistence type="inferred from homology"/>
<dbReference type="SUPFAM" id="SSF46785">
    <property type="entry name" value="Winged helix' DNA-binding domain"/>
    <property type="match status" value="1"/>
</dbReference>
<keyword evidence="3 6" id="KW-0238">DNA-binding</keyword>
<evidence type="ECO:0000259" key="5">
    <source>
        <dbReference type="PROSITE" id="PS50931"/>
    </source>
</evidence>